<gene>
    <name evidence="1" type="ORF">NG653_00315</name>
</gene>
<proteinExistence type="predicted"/>
<comment type="caution">
    <text evidence="1">The sequence shown here is derived from an EMBL/GenBank/DDBJ whole genome shotgun (WGS) entry which is preliminary data.</text>
</comment>
<reference evidence="1 2" key="1">
    <citation type="submission" date="2022-06" db="EMBL/GenBank/DDBJ databases">
        <authorList>
            <person name="Xuan X."/>
        </authorList>
    </citation>
    <scope>NUCLEOTIDE SEQUENCE [LARGE SCALE GENOMIC DNA]</scope>
    <source>
        <strain evidence="1 2">2V75</strain>
    </source>
</reference>
<organism evidence="1 2">
    <name type="scientific">Robiginitalea marina</name>
    <dbReference type="NCBI Taxonomy" id="2954105"/>
    <lineage>
        <taxon>Bacteria</taxon>
        <taxon>Pseudomonadati</taxon>
        <taxon>Bacteroidota</taxon>
        <taxon>Flavobacteriia</taxon>
        <taxon>Flavobacteriales</taxon>
        <taxon>Flavobacteriaceae</taxon>
        <taxon>Robiginitalea</taxon>
    </lineage>
</organism>
<dbReference type="Gene3D" id="3.40.109.10">
    <property type="entry name" value="NADH Oxidase"/>
    <property type="match status" value="1"/>
</dbReference>
<dbReference type="PANTHER" id="PTHR23026">
    <property type="entry name" value="NADPH NITROREDUCTASE"/>
    <property type="match status" value="1"/>
</dbReference>
<dbReference type="Proteomes" id="UP001206312">
    <property type="component" value="Unassembled WGS sequence"/>
</dbReference>
<sequence>MKLEWNCQKLVAFGGMAPSGHNTQPWTFVCGENSLQIHPDFSRSLPIVDPDNHALYISLGCAAENIILAARGEGLRPELSLEKDSAGVVFIHIRLSEADPIRYDPLLEFVESRQVARNAYEDRAVPARDLKELVDASRMDGVEVRTLTSAEKIEAMEPLIIEGSNLQFENEDFVGELVSWIRFSKGEARKKQDGIWHASMGMPATGRCLGELIMKKFVSAKSEAKRWKGLLRASAGLAVFIAEKDDIAHWVKVGRAFQRFGLTATRLGIQHAHVNMPCEEPAVRKKLAAALGLDRGHPLLLVRFGYSEPMPYSFRRPAAEVLSE</sequence>
<dbReference type="InterPro" id="IPR000415">
    <property type="entry name" value="Nitroreductase-like"/>
</dbReference>
<dbReference type="InterPro" id="IPR050627">
    <property type="entry name" value="Nitroreductase/BluB"/>
</dbReference>
<dbReference type="EMBL" id="JAMXIB010000001">
    <property type="protein sequence ID" value="MCO5723277.1"/>
    <property type="molecule type" value="Genomic_DNA"/>
</dbReference>
<dbReference type="NCBIfam" id="NF047509">
    <property type="entry name" value="Rv3131_FMN_oxido"/>
    <property type="match status" value="1"/>
</dbReference>
<dbReference type="RefSeq" id="WP_252739659.1">
    <property type="nucleotide sequence ID" value="NZ_JAMXIB010000001.1"/>
</dbReference>
<name>A0ABT1AUM5_9FLAO</name>
<evidence type="ECO:0000313" key="2">
    <source>
        <dbReference type="Proteomes" id="UP001206312"/>
    </source>
</evidence>
<protein>
    <submittedName>
        <fullName evidence="1">Nitroreductase family protein</fullName>
    </submittedName>
</protein>
<accession>A0ABT1AUM5</accession>
<evidence type="ECO:0000313" key="1">
    <source>
        <dbReference type="EMBL" id="MCO5723277.1"/>
    </source>
</evidence>
<dbReference type="PANTHER" id="PTHR23026:SF123">
    <property type="entry name" value="NAD(P)H NITROREDUCTASE RV3131-RELATED"/>
    <property type="match status" value="1"/>
</dbReference>
<keyword evidence="2" id="KW-1185">Reference proteome</keyword>
<dbReference type="SUPFAM" id="SSF55469">
    <property type="entry name" value="FMN-dependent nitroreductase-like"/>
    <property type="match status" value="2"/>
</dbReference>